<evidence type="ECO:0000256" key="1">
    <source>
        <dbReference type="SAM" id="MobiDB-lite"/>
    </source>
</evidence>
<protein>
    <submittedName>
        <fullName evidence="2">Uncharacterized protein</fullName>
    </submittedName>
</protein>
<dbReference type="EMBL" id="QSJM01000095">
    <property type="protein sequence ID" value="RHD71507.1"/>
    <property type="molecule type" value="Genomic_DNA"/>
</dbReference>
<gene>
    <name evidence="3" type="ORF">DW783_21245</name>
    <name evidence="2" type="ORF">DXC16_20685</name>
</gene>
<evidence type="ECO:0000313" key="4">
    <source>
        <dbReference type="Proteomes" id="UP000261003"/>
    </source>
</evidence>
<feature type="compositionally biased region" description="Basic and acidic residues" evidence="1">
    <location>
        <begin position="58"/>
        <end position="70"/>
    </location>
</feature>
<sequence length="180" mass="21244">MRCHLRKWYLRKERFFPFLIKVRPSLRDSAFSLRFPAENFRMVKFSTGKTLRKRRDGRKRDSEGENCDRRSACATRKRTVREPLFMPYPGMRPLSSPAVVKALLLPLHCICGLFRPYPRQTVLPALSLVETACRNGRRDTNFSGYGGTFRKIHRTFAHRTNNNRITVKRTWLKLKSKIQK</sequence>
<proteinExistence type="predicted"/>
<evidence type="ECO:0000313" key="5">
    <source>
        <dbReference type="Proteomes" id="UP000283429"/>
    </source>
</evidence>
<dbReference type="Proteomes" id="UP000283429">
    <property type="component" value="Unassembled WGS sequence"/>
</dbReference>
<organism evidence="2 4">
    <name type="scientific">Phocaeicola vulgatus</name>
    <name type="common">Bacteroides vulgatus</name>
    <dbReference type="NCBI Taxonomy" id="821"/>
    <lineage>
        <taxon>Bacteria</taxon>
        <taxon>Pseudomonadati</taxon>
        <taxon>Bacteroidota</taxon>
        <taxon>Bacteroidia</taxon>
        <taxon>Bacteroidales</taxon>
        <taxon>Bacteroidaceae</taxon>
        <taxon>Phocaeicola</taxon>
    </lineage>
</organism>
<dbReference type="EMBL" id="QSTG01000051">
    <property type="protein sequence ID" value="RGM39297.1"/>
    <property type="molecule type" value="Genomic_DNA"/>
</dbReference>
<evidence type="ECO:0000313" key="2">
    <source>
        <dbReference type="EMBL" id="RGM39297.1"/>
    </source>
</evidence>
<dbReference type="Proteomes" id="UP000261003">
    <property type="component" value="Unassembled WGS sequence"/>
</dbReference>
<accession>A0A3E4WAS4</accession>
<reference evidence="4 5" key="1">
    <citation type="submission" date="2018-08" db="EMBL/GenBank/DDBJ databases">
        <title>A genome reference for cultivated species of the human gut microbiota.</title>
        <authorList>
            <person name="Zou Y."/>
            <person name="Xue W."/>
            <person name="Luo G."/>
        </authorList>
    </citation>
    <scope>NUCLEOTIDE SEQUENCE [LARGE SCALE GENOMIC DNA]</scope>
    <source>
        <strain evidence="3 5">AM30-40</strain>
        <strain evidence="2 4">OM08-13BH</strain>
    </source>
</reference>
<comment type="caution">
    <text evidence="2">The sequence shown here is derived from an EMBL/GenBank/DDBJ whole genome shotgun (WGS) entry which is preliminary data.</text>
</comment>
<evidence type="ECO:0000313" key="3">
    <source>
        <dbReference type="EMBL" id="RHD71507.1"/>
    </source>
</evidence>
<name>A0A3E4WAS4_PHOVU</name>
<dbReference type="AlphaFoldDB" id="A0A3E4WAS4"/>
<feature type="region of interest" description="Disordered" evidence="1">
    <location>
        <begin position="51"/>
        <end position="70"/>
    </location>
</feature>